<keyword evidence="3" id="KW-1185">Reference proteome</keyword>
<organism evidence="2 3">
    <name type="scientific">Riccia fluitans</name>
    <dbReference type="NCBI Taxonomy" id="41844"/>
    <lineage>
        <taxon>Eukaryota</taxon>
        <taxon>Viridiplantae</taxon>
        <taxon>Streptophyta</taxon>
        <taxon>Embryophyta</taxon>
        <taxon>Marchantiophyta</taxon>
        <taxon>Marchantiopsida</taxon>
        <taxon>Marchantiidae</taxon>
        <taxon>Marchantiales</taxon>
        <taxon>Ricciaceae</taxon>
        <taxon>Riccia</taxon>
    </lineage>
</organism>
<feature type="transmembrane region" description="Helical" evidence="1">
    <location>
        <begin position="124"/>
        <end position="143"/>
    </location>
</feature>
<reference evidence="2 3" key="1">
    <citation type="submission" date="2024-09" db="EMBL/GenBank/DDBJ databases">
        <title>Chromosome-scale assembly of Riccia fluitans.</title>
        <authorList>
            <person name="Paukszto L."/>
            <person name="Sawicki J."/>
            <person name="Karawczyk K."/>
            <person name="Piernik-Szablinska J."/>
            <person name="Szczecinska M."/>
            <person name="Mazdziarz M."/>
        </authorList>
    </citation>
    <scope>NUCLEOTIDE SEQUENCE [LARGE SCALE GENOMIC DNA]</scope>
    <source>
        <strain evidence="2">Rf_01</strain>
        <tissue evidence="2">Aerial parts of the thallus</tissue>
    </source>
</reference>
<evidence type="ECO:0000313" key="2">
    <source>
        <dbReference type="EMBL" id="KAL2653754.1"/>
    </source>
</evidence>
<dbReference type="AlphaFoldDB" id="A0ABD1ZTL5"/>
<dbReference type="Proteomes" id="UP001605036">
    <property type="component" value="Unassembled WGS sequence"/>
</dbReference>
<comment type="caution">
    <text evidence="2">The sequence shown here is derived from an EMBL/GenBank/DDBJ whole genome shotgun (WGS) entry which is preliminary data.</text>
</comment>
<evidence type="ECO:0000256" key="1">
    <source>
        <dbReference type="SAM" id="Phobius"/>
    </source>
</evidence>
<keyword evidence="1" id="KW-1133">Transmembrane helix</keyword>
<evidence type="ECO:0000313" key="3">
    <source>
        <dbReference type="Proteomes" id="UP001605036"/>
    </source>
</evidence>
<keyword evidence="1" id="KW-0812">Transmembrane</keyword>
<dbReference type="EMBL" id="JBHFFA010000001">
    <property type="protein sequence ID" value="KAL2653754.1"/>
    <property type="molecule type" value="Genomic_DNA"/>
</dbReference>
<dbReference type="PANTHER" id="PTHR34189:SF13">
    <property type="entry name" value="TRANSMEMBRANE PROTEIN"/>
    <property type="match status" value="1"/>
</dbReference>
<proteinExistence type="predicted"/>
<keyword evidence="1" id="KW-0472">Membrane</keyword>
<name>A0ABD1ZTL5_9MARC</name>
<sequence>MLCRHQEIDLFPFDQPTDQIQATNFEEDRESATISRNCKFSDQYLSRQRSHSNMQMSLSVEDLEAVSTSSSASGVTSGRMNGTRSAGVGIPRSMSAATILDILDPRPYPIDKGKKGSRFQSEHCVHLIPFVLILCYFFLWIASSGWNGLQTRWPVV</sequence>
<accession>A0ABD1ZTL5</accession>
<protein>
    <submittedName>
        <fullName evidence="2">Uncharacterized protein</fullName>
    </submittedName>
</protein>
<dbReference type="PANTHER" id="PTHR34189">
    <property type="entry name" value="TRANSMEMBRANE PROTEIN"/>
    <property type="match status" value="1"/>
</dbReference>
<gene>
    <name evidence="2" type="ORF">R1flu_021882</name>
</gene>